<reference evidence="1 2" key="1">
    <citation type="submission" date="2013-07" db="EMBL/GenBank/DDBJ databases">
        <title>Comparative Genomic and Metabolomic Analysis of Twelve Strains of Pseudoalteromonas luteoviolacea.</title>
        <authorList>
            <person name="Vynne N.G."/>
            <person name="Mansson M."/>
            <person name="Gram L."/>
        </authorList>
    </citation>
    <scope>NUCLEOTIDE SEQUENCE [LARGE SCALE GENOMIC DNA]</scope>
    <source>
        <strain evidence="1 2">CPMOR-1</strain>
    </source>
</reference>
<sequence length="33" mass="3800">MYSNNDIKPIEPAISVIKRQDMYFGSTGLQVKR</sequence>
<organism evidence="1 2">
    <name type="scientific">Pseudoalteromonas luteoviolacea CPMOR-1</name>
    <dbReference type="NCBI Taxonomy" id="1365248"/>
    <lineage>
        <taxon>Bacteria</taxon>
        <taxon>Pseudomonadati</taxon>
        <taxon>Pseudomonadota</taxon>
        <taxon>Gammaproteobacteria</taxon>
        <taxon>Alteromonadales</taxon>
        <taxon>Pseudoalteromonadaceae</taxon>
        <taxon>Pseudoalteromonas</taxon>
    </lineage>
</organism>
<proteinExistence type="predicted"/>
<name>A0A161YUY2_9GAMM</name>
<evidence type="ECO:0000313" key="1">
    <source>
        <dbReference type="EMBL" id="KZN66438.1"/>
    </source>
</evidence>
<comment type="caution">
    <text evidence="1">The sequence shown here is derived from an EMBL/GenBank/DDBJ whole genome shotgun (WGS) entry which is preliminary data.</text>
</comment>
<accession>A0A161YUY2</accession>
<dbReference type="PATRIC" id="fig|1365248.3.peg.396"/>
<dbReference type="EMBL" id="AUYC01000012">
    <property type="protein sequence ID" value="KZN66438.1"/>
    <property type="molecule type" value="Genomic_DNA"/>
</dbReference>
<protein>
    <submittedName>
        <fullName evidence="1">Uncharacterized protein</fullName>
    </submittedName>
</protein>
<evidence type="ECO:0000313" key="2">
    <source>
        <dbReference type="Proteomes" id="UP000076486"/>
    </source>
</evidence>
<gene>
    <name evidence="1" type="ORF">N473_08590</name>
</gene>
<dbReference type="Proteomes" id="UP000076486">
    <property type="component" value="Unassembled WGS sequence"/>
</dbReference>
<dbReference type="AlphaFoldDB" id="A0A161YUY2"/>